<evidence type="ECO:0000256" key="2">
    <source>
        <dbReference type="SAM" id="SignalP"/>
    </source>
</evidence>
<dbReference type="KEGG" id="hir:HETIRDRAFT_108749"/>
<dbReference type="EMBL" id="KI925457">
    <property type="protein sequence ID" value="ETW82475.1"/>
    <property type="molecule type" value="Genomic_DNA"/>
</dbReference>
<feature type="signal peptide" evidence="2">
    <location>
        <begin position="1"/>
        <end position="26"/>
    </location>
</feature>
<organism evidence="3 4">
    <name type="scientific">Heterobasidion irregulare (strain TC 32-1)</name>
    <dbReference type="NCBI Taxonomy" id="747525"/>
    <lineage>
        <taxon>Eukaryota</taxon>
        <taxon>Fungi</taxon>
        <taxon>Dikarya</taxon>
        <taxon>Basidiomycota</taxon>
        <taxon>Agaricomycotina</taxon>
        <taxon>Agaricomycetes</taxon>
        <taxon>Russulales</taxon>
        <taxon>Bondarzewiaceae</taxon>
        <taxon>Heterobasidion</taxon>
        <taxon>Heterobasidion annosum species complex</taxon>
    </lineage>
</organism>
<dbReference type="HOGENOM" id="CLU_1008510_0_0_1"/>
<dbReference type="GeneID" id="20666381"/>
<keyword evidence="2" id="KW-0732">Signal</keyword>
<name>W4KAT4_HETIT</name>
<evidence type="ECO:0000313" key="3">
    <source>
        <dbReference type="EMBL" id="ETW82475.1"/>
    </source>
</evidence>
<evidence type="ECO:0000313" key="4">
    <source>
        <dbReference type="Proteomes" id="UP000030671"/>
    </source>
</evidence>
<accession>W4KAT4</accession>
<evidence type="ECO:0000256" key="1">
    <source>
        <dbReference type="SAM" id="MobiDB-lite"/>
    </source>
</evidence>
<dbReference type="RefSeq" id="XP_009544835.1">
    <property type="nucleotide sequence ID" value="XM_009546540.1"/>
</dbReference>
<sequence>MLFDRQPTRLWRWSLLRMFFTASSQASVAAALANDRPEKTVAWRRSTGYSLDRRASQSMAYVVRGSERSAVYACRKTPHRRDGVEERVRNEVLLDQGLQLGLFERRPQTASAQCTPAYFFDPTHQPLLNPLGHQYLDARPPANLSLRRHARSSPRLLPPWARIFIFVCDLHLCPQASSSPARTHDLSTPPLVDASFTPPSSCLIAETSPTFHLAHAPLPHSHTLSSPRPLVPTHAIPFARSTSNILDLSSLRPPNSPRSSLFTPSTSHASTVPPST</sequence>
<dbReference type="InParanoid" id="W4KAT4"/>
<dbReference type="AlphaFoldDB" id="W4KAT4"/>
<proteinExistence type="predicted"/>
<feature type="chain" id="PRO_5004844383" evidence="2">
    <location>
        <begin position="27"/>
        <end position="276"/>
    </location>
</feature>
<dbReference type="Proteomes" id="UP000030671">
    <property type="component" value="Unassembled WGS sequence"/>
</dbReference>
<feature type="region of interest" description="Disordered" evidence="1">
    <location>
        <begin position="249"/>
        <end position="276"/>
    </location>
</feature>
<feature type="compositionally biased region" description="Polar residues" evidence="1">
    <location>
        <begin position="262"/>
        <end position="276"/>
    </location>
</feature>
<keyword evidence="4" id="KW-1185">Reference proteome</keyword>
<feature type="compositionally biased region" description="Low complexity" evidence="1">
    <location>
        <begin position="249"/>
        <end position="261"/>
    </location>
</feature>
<reference evidence="3 4" key="1">
    <citation type="journal article" date="2012" name="New Phytol.">
        <title>Insight into trade-off between wood decay and parasitism from the genome of a fungal forest pathogen.</title>
        <authorList>
            <person name="Olson A."/>
            <person name="Aerts A."/>
            <person name="Asiegbu F."/>
            <person name="Belbahri L."/>
            <person name="Bouzid O."/>
            <person name="Broberg A."/>
            <person name="Canback B."/>
            <person name="Coutinho P.M."/>
            <person name="Cullen D."/>
            <person name="Dalman K."/>
            <person name="Deflorio G."/>
            <person name="van Diepen L.T."/>
            <person name="Dunand C."/>
            <person name="Duplessis S."/>
            <person name="Durling M."/>
            <person name="Gonthier P."/>
            <person name="Grimwood J."/>
            <person name="Fossdal C.G."/>
            <person name="Hansson D."/>
            <person name="Henrissat B."/>
            <person name="Hietala A."/>
            <person name="Himmelstrand K."/>
            <person name="Hoffmeister D."/>
            <person name="Hogberg N."/>
            <person name="James T.Y."/>
            <person name="Karlsson M."/>
            <person name="Kohler A."/>
            <person name="Kues U."/>
            <person name="Lee Y.H."/>
            <person name="Lin Y.C."/>
            <person name="Lind M."/>
            <person name="Lindquist E."/>
            <person name="Lombard V."/>
            <person name="Lucas S."/>
            <person name="Lunden K."/>
            <person name="Morin E."/>
            <person name="Murat C."/>
            <person name="Park J."/>
            <person name="Raffaello T."/>
            <person name="Rouze P."/>
            <person name="Salamov A."/>
            <person name="Schmutz J."/>
            <person name="Solheim H."/>
            <person name="Stahlberg J."/>
            <person name="Velez H."/>
            <person name="de Vries R.P."/>
            <person name="Wiebenga A."/>
            <person name="Woodward S."/>
            <person name="Yakovlev I."/>
            <person name="Garbelotto M."/>
            <person name="Martin F."/>
            <person name="Grigoriev I.V."/>
            <person name="Stenlid J."/>
        </authorList>
    </citation>
    <scope>NUCLEOTIDE SEQUENCE [LARGE SCALE GENOMIC DNA]</scope>
    <source>
        <strain evidence="3 4">TC 32-1</strain>
    </source>
</reference>
<protein>
    <submittedName>
        <fullName evidence="3">Uncharacterized protein</fullName>
    </submittedName>
</protein>
<gene>
    <name evidence="3" type="ORF">HETIRDRAFT_108749</name>
</gene>